<keyword evidence="8" id="KW-1185">Reference proteome</keyword>
<dbReference type="EMBL" id="UHIO01000001">
    <property type="protein sequence ID" value="SUP43505.1"/>
    <property type="molecule type" value="Genomic_DNA"/>
</dbReference>
<dbReference type="Gene3D" id="1.10.150.120">
    <property type="entry name" value="[2Fe-2S]-binding domain"/>
    <property type="match status" value="1"/>
</dbReference>
<accession>A0A380NL42</accession>
<name>A0A380NL42_9FIRM</name>
<reference evidence="7 8" key="1">
    <citation type="submission" date="2018-06" db="EMBL/GenBank/DDBJ databases">
        <authorList>
            <consortium name="Pathogen Informatics"/>
            <person name="Doyle S."/>
        </authorList>
    </citation>
    <scope>NUCLEOTIDE SEQUENCE [LARGE SCALE GENOMIC DNA]</scope>
    <source>
        <strain evidence="7 8">NCTC12020</strain>
    </source>
</reference>
<dbReference type="Pfam" id="PF00111">
    <property type="entry name" value="Fer2"/>
    <property type="match status" value="1"/>
</dbReference>
<dbReference type="Gene3D" id="3.10.20.30">
    <property type="match status" value="1"/>
</dbReference>
<dbReference type="Proteomes" id="UP000255367">
    <property type="component" value="Unassembled WGS sequence"/>
</dbReference>
<keyword evidence="5" id="KW-0411">Iron-sulfur</keyword>
<dbReference type="PANTHER" id="PTHR44379">
    <property type="entry name" value="OXIDOREDUCTASE WITH IRON-SULFUR SUBUNIT"/>
    <property type="match status" value="1"/>
</dbReference>
<evidence type="ECO:0000256" key="4">
    <source>
        <dbReference type="ARBA" id="ARBA00023004"/>
    </source>
</evidence>
<sequence>MDVTLTVNGKVLKTSVEPDEMLLATLRKQGYFSMRRGCDTMNCGLCTVWLDGNTILSCSYPTFRADGHEVTTLEGLAEEAALLADCLAAEGADQCGYCTTGMMMSAMALRRKNPNPTDDEIRDFLVGNLCRCTGYESHLRGIRRYLAEVEA</sequence>
<dbReference type="Pfam" id="PF01799">
    <property type="entry name" value="Fer2_2"/>
    <property type="match status" value="1"/>
</dbReference>
<protein>
    <submittedName>
        <fullName evidence="7">Carbon monoxide dehydrogenase small chain</fullName>
        <ecNumber evidence="7">1.2.7.4</ecNumber>
    </submittedName>
</protein>
<evidence type="ECO:0000256" key="3">
    <source>
        <dbReference type="ARBA" id="ARBA00023002"/>
    </source>
</evidence>
<dbReference type="InterPro" id="IPR051452">
    <property type="entry name" value="Diverse_Oxidoreductases"/>
</dbReference>
<keyword evidence="4" id="KW-0408">Iron</keyword>
<evidence type="ECO:0000313" key="7">
    <source>
        <dbReference type="EMBL" id="SUP43505.1"/>
    </source>
</evidence>
<dbReference type="OrthoDB" id="9796880at2"/>
<dbReference type="InterPro" id="IPR002888">
    <property type="entry name" value="2Fe-2S-bd"/>
</dbReference>
<evidence type="ECO:0000313" key="8">
    <source>
        <dbReference type="Proteomes" id="UP000255367"/>
    </source>
</evidence>
<dbReference type="GO" id="GO:0043885">
    <property type="term" value="F:anaerobic carbon-monoxide dehydrogenase activity"/>
    <property type="evidence" value="ECO:0007669"/>
    <property type="project" value="UniProtKB-EC"/>
</dbReference>
<keyword evidence="1" id="KW-0001">2Fe-2S</keyword>
<evidence type="ECO:0000259" key="6">
    <source>
        <dbReference type="PROSITE" id="PS51085"/>
    </source>
</evidence>
<dbReference type="RefSeq" id="WP_115310363.1">
    <property type="nucleotide sequence ID" value="NZ_UHIO01000001.1"/>
</dbReference>
<proteinExistence type="predicted"/>
<feature type="domain" description="2Fe-2S ferredoxin-type" evidence="6">
    <location>
        <begin position="1"/>
        <end position="76"/>
    </location>
</feature>
<dbReference type="AlphaFoldDB" id="A0A380NL42"/>
<dbReference type="PROSITE" id="PS51085">
    <property type="entry name" value="2FE2S_FER_2"/>
    <property type="match status" value="1"/>
</dbReference>
<evidence type="ECO:0000256" key="5">
    <source>
        <dbReference type="ARBA" id="ARBA00023014"/>
    </source>
</evidence>
<dbReference type="GO" id="GO:0046872">
    <property type="term" value="F:metal ion binding"/>
    <property type="evidence" value="ECO:0007669"/>
    <property type="project" value="UniProtKB-KW"/>
</dbReference>
<keyword evidence="2" id="KW-0479">Metal-binding</keyword>
<organism evidence="7 8">
    <name type="scientific">Veillonella criceti</name>
    <dbReference type="NCBI Taxonomy" id="103891"/>
    <lineage>
        <taxon>Bacteria</taxon>
        <taxon>Bacillati</taxon>
        <taxon>Bacillota</taxon>
        <taxon>Negativicutes</taxon>
        <taxon>Veillonellales</taxon>
        <taxon>Veillonellaceae</taxon>
        <taxon>Veillonella</taxon>
    </lineage>
</organism>
<dbReference type="SUPFAM" id="SSF47741">
    <property type="entry name" value="CO dehydrogenase ISP C-domain like"/>
    <property type="match status" value="1"/>
</dbReference>
<evidence type="ECO:0000256" key="1">
    <source>
        <dbReference type="ARBA" id="ARBA00022714"/>
    </source>
</evidence>
<dbReference type="InterPro" id="IPR001041">
    <property type="entry name" value="2Fe-2S_ferredoxin-type"/>
</dbReference>
<dbReference type="InterPro" id="IPR036884">
    <property type="entry name" value="2Fe-2S-bd_dom_sf"/>
</dbReference>
<evidence type="ECO:0000256" key="2">
    <source>
        <dbReference type="ARBA" id="ARBA00022723"/>
    </source>
</evidence>
<dbReference type="SUPFAM" id="SSF54292">
    <property type="entry name" value="2Fe-2S ferredoxin-like"/>
    <property type="match status" value="1"/>
</dbReference>
<dbReference type="GO" id="GO:0051537">
    <property type="term" value="F:2 iron, 2 sulfur cluster binding"/>
    <property type="evidence" value="ECO:0007669"/>
    <property type="project" value="UniProtKB-KW"/>
</dbReference>
<keyword evidence="3 7" id="KW-0560">Oxidoreductase</keyword>
<dbReference type="InterPro" id="IPR012675">
    <property type="entry name" value="Beta-grasp_dom_sf"/>
</dbReference>
<dbReference type="EC" id="1.2.7.4" evidence="7"/>
<dbReference type="InterPro" id="IPR036010">
    <property type="entry name" value="2Fe-2S_ferredoxin-like_sf"/>
</dbReference>
<dbReference type="PANTHER" id="PTHR44379:SF5">
    <property type="entry name" value="OXIDOREDUCTASE WITH IRON-SULFUR SUBUNIT"/>
    <property type="match status" value="1"/>
</dbReference>
<gene>
    <name evidence="7" type="primary">cutS</name>
    <name evidence="7" type="ORF">NCTC12020_01201</name>
</gene>